<proteinExistence type="inferred from homology"/>
<evidence type="ECO:0000256" key="8">
    <source>
        <dbReference type="ARBA" id="ARBA00057335"/>
    </source>
</evidence>
<keyword evidence="5 10" id="KW-0063">Aspartyl esterase</keyword>
<feature type="active site" evidence="9">
    <location>
        <position position="187"/>
    </location>
</feature>
<comment type="pathway">
    <text evidence="1 10">Glycan metabolism; pectin degradation; 2-dehydro-3-deoxy-D-gluconate from pectin: step 1/5.</text>
</comment>
<feature type="signal peptide" evidence="10">
    <location>
        <begin position="1"/>
        <end position="26"/>
    </location>
</feature>
<dbReference type="Proteomes" id="UP000734854">
    <property type="component" value="Unassembled WGS sequence"/>
</dbReference>
<dbReference type="AlphaFoldDB" id="A0A8J5LWM6"/>
<feature type="chain" id="PRO_5035340724" description="Pectinesterase" evidence="10">
    <location>
        <begin position="27"/>
        <end position="324"/>
    </location>
</feature>
<dbReference type="FunFam" id="2.160.20.10:FF:000013">
    <property type="entry name" value="Pectinesterase"/>
    <property type="match status" value="1"/>
</dbReference>
<sequence length="324" mass="36175">MNNLSIPRIFIMYFILFSFLLILSSCVSTDGAASITKTIVVDQKGHGNFKSIQAAINSIPDGNKKWIQIHVNQGIYREKVNIPMKKSFIVLQGEGVSKTSIEWNDRGDTMNCATFRVFANDFVARDIAFVNSFKQPSGGPYQVAEAALVGGDRNSFYRCSFIGYQDTLCDYLGRHFFSDCWIEGAVDYIFGSAQSMYKSCVLNSIGSGWLTANSKSNKSSPTGFVFKFCTIRASGKTYLGRPWNEWSTVVFYKTYMPANIVPEGWAAWGSSDQSKTTYVEEGCTGPGSSKSRRVSWLKKLSGEQLSHFTDNRFIGPDDWLSQQP</sequence>
<dbReference type="InterPro" id="IPR000070">
    <property type="entry name" value="Pectinesterase_cat"/>
</dbReference>
<gene>
    <name evidence="12" type="ORF">ZIOFF_003376</name>
</gene>
<evidence type="ECO:0000256" key="3">
    <source>
        <dbReference type="ARBA" id="ARBA00013229"/>
    </source>
</evidence>
<comment type="caution">
    <text evidence="12">The sequence shown here is derived from an EMBL/GenBank/DDBJ whole genome shotgun (WGS) entry which is preliminary data.</text>
</comment>
<evidence type="ECO:0000256" key="5">
    <source>
        <dbReference type="ARBA" id="ARBA00023085"/>
    </source>
</evidence>
<comment type="catalytic activity">
    <reaction evidence="7 10">
        <text>[(1-&gt;4)-alpha-D-galacturonosyl methyl ester](n) + n H2O = [(1-&gt;4)-alpha-D-galacturonosyl](n) + n methanol + n H(+)</text>
        <dbReference type="Rhea" id="RHEA:22380"/>
        <dbReference type="Rhea" id="RHEA-COMP:14570"/>
        <dbReference type="Rhea" id="RHEA-COMP:14573"/>
        <dbReference type="ChEBI" id="CHEBI:15377"/>
        <dbReference type="ChEBI" id="CHEBI:15378"/>
        <dbReference type="ChEBI" id="CHEBI:17790"/>
        <dbReference type="ChEBI" id="CHEBI:140522"/>
        <dbReference type="ChEBI" id="CHEBI:140523"/>
        <dbReference type="EC" id="3.1.1.11"/>
    </reaction>
</comment>
<dbReference type="Gene3D" id="2.160.20.10">
    <property type="entry name" value="Single-stranded right-handed beta-helix, Pectin lyase-like"/>
    <property type="match status" value="1"/>
</dbReference>
<dbReference type="InterPro" id="IPR011050">
    <property type="entry name" value="Pectin_lyase_fold/virulence"/>
</dbReference>
<evidence type="ECO:0000256" key="6">
    <source>
        <dbReference type="ARBA" id="ARBA00023180"/>
    </source>
</evidence>
<evidence type="ECO:0000256" key="1">
    <source>
        <dbReference type="ARBA" id="ARBA00005184"/>
    </source>
</evidence>
<dbReference type="Pfam" id="PF01095">
    <property type="entry name" value="Pectinesterase"/>
    <property type="match status" value="1"/>
</dbReference>
<dbReference type="EMBL" id="JACMSC010000001">
    <property type="protein sequence ID" value="KAG6538263.1"/>
    <property type="molecule type" value="Genomic_DNA"/>
</dbReference>
<dbReference type="InterPro" id="IPR012334">
    <property type="entry name" value="Pectin_lyas_fold"/>
</dbReference>
<keyword evidence="13" id="KW-1185">Reference proteome</keyword>
<evidence type="ECO:0000313" key="12">
    <source>
        <dbReference type="EMBL" id="KAG6538263.1"/>
    </source>
</evidence>
<dbReference type="UniPathway" id="UPA00545">
    <property type="reaction ID" value="UER00823"/>
</dbReference>
<feature type="domain" description="Pectinesterase catalytic" evidence="11">
    <location>
        <begin position="39"/>
        <end position="315"/>
    </location>
</feature>
<dbReference type="GO" id="GO:0042545">
    <property type="term" value="P:cell wall modification"/>
    <property type="evidence" value="ECO:0007669"/>
    <property type="project" value="UniProtKB-UniRule"/>
</dbReference>
<evidence type="ECO:0000256" key="7">
    <source>
        <dbReference type="ARBA" id="ARBA00047928"/>
    </source>
</evidence>
<dbReference type="EC" id="3.1.1.11" evidence="3 10"/>
<evidence type="ECO:0000313" key="13">
    <source>
        <dbReference type="Proteomes" id="UP000734854"/>
    </source>
</evidence>
<comment type="similarity">
    <text evidence="2">Belongs to the pectinesterase family.</text>
</comment>
<keyword evidence="6" id="KW-0325">Glycoprotein</keyword>
<evidence type="ECO:0000256" key="2">
    <source>
        <dbReference type="ARBA" id="ARBA00008891"/>
    </source>
</evidence>
<evidence type="ECO:0000259" key="11">
    <source>
        <dbReference type="Pfam" id="PF01095"/>
    </source>
</evidence>
<evidence type="ECO:0000256" key="4">
    <source>
        <dbReference type="ARBA" id="ARBA00022801"/>
    </source>
</evidence>
<keyword evidence="10" id="KW-0732">Signal</keyword>
<evidence type="ECO:0000256" key="10">
    <source>
        <dbReference type="RuleBase" id="RU000589"/>
    </source>
</evidence>
<dbReference type="InterPro" id="IPR033131">
    <property type="entry name" value="Pectinesterase_Asp_AS"/>
</dbReference>
<comment type="function">
    <text evidence="8">Acts in the modification of cell walls via demethylesterification of cell wall pectin.</text>
</comment>
<reference evidence="12 13" key="1">
    <citation type="submission" date="2020-08" db="EMBL/GenBank/DDBJ databases">
        <title>Plant Genome Project.</title>
        <authorList>
            <person name="Zhang R.-G."/>
        </authorList>
    </citation>
    <scope>NUCLEOTIDE SEQUENCE [LARGE SCALE GENOMIC DNA]</scope>
    <source>
        <tissue evidence="12">Rhizome</tissue>
    </source>
</reference>
<accession>A0A8J5LWM6</accession>
<dbReference type="PROSITE" id="PS00503">
    <property type="entry name" value="PECTINESTERASE_2"/>
    <property type="match status" value="1"/>
</dbReference>
<evidence type="ECO:0000256" key="9">
    <source>
        <dbReference type="PROSITE-ProRule" id="PRU10040"/>
    </source>
</evidence>
<protein>
    <recommendedName>
        <fullName evidence="3 10">Pectinesterase</fullName>
        <ecNumber evidence="3 10">3.1.1.11</ecNumber>
    </recommendedName>
</protein>
<dbReference type="SUPFAM" id="SSF51126">
    <property type="entry name" value="Pectin lyase-like"/>
    <property type="match status" value="1"/>
</dbReference>
<dbReference type="PANTHER" id="PTHR31321">
    <property type="entry name" value="ACYL-COA THIOESTER HYDROLASE YBHC-RELATED"/>
    <property type="match status" value="1"/>
</dbReference>
<keyword evidence="4 10" id="KW-0378">Hydrolase</keyword>
<dbReference type="PANTHER" id="PTHR31321:SF134">
    <property type="entry name" value="PECTINESTERASE"/>
    <property type="match status" value="1"/>
</dbReference>
<name>A0A8J5LWM6_ZINOF</name>
<dbReference type="GO" id="GO:0045490">
    <property type="term" value="P:pectin catabolic process"/>
    <property type="evidence" value="ECO:0007669"/>
    <property type="project" value="UniProtKB-UniRule"/>
</dbReference>
<organism evidence="12 13">
    <name type="scientific">Zingiber officinale</name>
    <name type="common">Ginger</name>
    <name type="synonym">Amomum zingiber</name>
    <dbReference type="NCBI Taxonomy" id="94328"/>
    <lineage>
        <taxon>Eukaryota</taxon>
        <taxon>Viridiplantae</taxon>
        <taxon>Streptophyta</taxon>
        <taxon>Embryophyta</taxon>
        <taxon>Tracheophyta</taxon>
        <taxon>Spermatophyta</taxon>
        <taxon>Magnoliopsida</taxon>
        <taxon>Liliopsida</taxon>
        <taxon>Zingiberales</taxon>
        <taxon>Zingiberaceae</taxon>
        <taxon>Zingiber</taxon>
    </lineage>
</organism>
<dbReference type="GO" id="GO:0030599">
    <property type="term" value="F:pectinesterase activity"/>
    <property type="evidence" value="ECO:0007669"/>
    <property type="project" value="UniProtKB-UniRule"/>
</dbReference>